<evidence type="ECO:0000313" key="2">
    <source>
        <dbReference type="EMBL" id="MFK7641783.1"/>
    </source>
</evidence>
<reference evidence="2 3" key="1">
    <citation type="submission" date="2024-11" db="EMBL/GenBank/DDBJ databases">
        <authorList>
            <person name="Mikucki A.G."/>
            <person name="Kahler C.M."/>
        </authorList>
    </citation>
    <scope>NUCLEOTIDE SEQUENCE [LARGE SCALE GENOMIC DNA]</scope>
    <source>
        <strain evidence="2 3">EXNM717</strain>
    </source>
</reference>
<organism evidence="2 3">
    <name type="scientific">Neisseria oralis</name>
    <dbReference type="NCBI Taxonomy" id="1107316"/>
    <lineage>
        <taxon>Bacteria</taxon>
        <taxon>Pseudomonadati</taxon>
        <taxon>Pseudomonadota</taxon>
        <taxon>Betaproteobacteria</taxon>
        <taxon>Neisseriales</taxon>
        <taxon>Neisseriaceae</taxon>
        <taxon>Neisseria</taxon>
    </lineage>
</organism>
<dbReference type="RefSeq" id="WP_405385678.1">
    <property type="nucleotide sequence ID" value="NZ_JBJGEB010000004.1"/>
</dbReference>
<sequence length="58" mass="6964">MEKNITDLLKSFMTEMNQWGNDANHYIDKGHDLPNDDLKEKLSIIYSKYVTTKERWED</sequence>
<protein>
    <submittedName>
        <fullName evidence="2">NTF2 fold immunity protein</fullName>
    </submittedName>
</protein>
<feature type="domain" description="NTF2 fold immunity protein" evidence="1">
    <location>
        <begin position="6"/>
        <end position="56"/>
    </location>
</feature>
<proteinExistence type="predicted"/>
<dbReference type="InterPro" id="IPR028049">
    <property type="entry name" value="Imm-NTF2"/>
</dbReference>
<evidence type="ECO:0000313" key="3">
    <source>
        <dbReference type="Proteomes" id="UP001621964"/>
    </source>
</evidence>
<gene>
    <name evidence="2" type="ORF">ACI43T_04620</name>
</gene>
<keyword evidence="3" id="KW-1185">Reference proteome</keyword>
<dbReference type="Pfam" id="PF15655">
    <property type="entry name" value="Imm-NTF2"/>
    <property type="match status" value="1"/>
</dbReference>
<comment type="caution">
    <text evidence="2">The sequence shown here is derived from an EMBL/GenBank/DDBJ whole genome shotgun (WGS) entry which is preliminary data.</text>
</comment>
<evidence type="ECO:0000259" key="1">
    <source>
        <dbReference type="Pfam" id="PF15655"/>
    </source>
</evidence>
<dbReference type="Proteomes" id="UP001621964">
    <property type="component" value="Unassembled WGS sequence"/>
</dbReference>
<dbReference type="EMBL" id="JBJGEB010000004">
    <property type="protein sequence ID" value="MFK7641783.1"/>
    <property type="molecule type" value="Genomic_DNA"/>
</dbReference>
<accession>A0ABW8Q3S7</accession>
<name>A0ABW8Q3S7_9NEIS</name>